<dbReference type="Pfam" id="PF06808">
    <property type="entry name" value="DctM"/>
    <property type="match status" value="1"/>
</dbReference>
<proteinExistence type="inferred from homology"/>
<keyword evidence="7" id="KW-0813">Transport</keyword>
<dbReference type="PIRSF" id="PIRSF006066">
    <property type="entry name" value="HI0050"/>
    <property type="match status" value="1"/>
</dbReference>
<feature type="transmembrane region" description="Helical" evidence="7">
    <location>
        <begin position="403"/>
        <end position="428"/>
    </location>
</feature>
<name>A0A1W9KUA8_9BURK</name>
<evidence type="ECO:0000256" key="5">
    <source>
        <dbReference type="ARBA" id="ARBA00022989"/>
    </source>
</evidence>
<keyword evidence="4 7" id="KW-0812">Transmembrane</keyword>
<organism evidence="9 10">
    <name type="scientific">Rhodoferax ferrireducens</name>
    <dbReference type="NCBI Taxonomy" id="192843"/>
    <lineage>
        <taxon>Bacteria</taxon>
        <taxon>Pseudomonadati</taxon>
        <taxon>Pseudomonadota</taxon>
        <taxon>Betaproteobacteria</taxon>
        <taxon>Burkholderiales</taxon>
        <taxon>Comamonadaceae</taxon>
        <taxon>Rhodoferax</taxon>
    </lineage>
</organism>
<feature type="transmembrane region" description="Helical" evidence="7">
    <location>
        <begin position="64"/>
        <end position="82"/>
    </location>
</feature>
<dbReference type="EMBL" id="MTEI01000005">
    <property type="protein sequence ID" value="OQW88086.1"/>
    <property type="molecule type" value="Genomic_DNA"/>
</dbReference>
<dbReference type="NCBIfam" id="TIGR00786">
    <property type="entry name" value="dctM"/>
    <property type="match status" value="1"/>
</dbReference>
<dbReference type="PANTHER" id="PTHR33362">
    <property type="entry name" value="SIALIC ACID TRAP TRANSPORTER PERMEASE PROTEIN SIAT-RELATED"/>
    <property type="match status" value="1"/>
</dbReference>
<keyword evidence="6 7" id="KW-0472">Membrane</keyword>
<evidence type="ECO:0000313" key="10">
    <source>
        <dbReference type="Proteomes" id="UP000192505"/>
    </source>
</evidence>
<evidence type="ECO:0000256" key="4">
    <source>
        <dbReference type="ARBA" id="ARBA00022692"/>
    </source>
</evidence>
<accession>A0A1W9KUA8</accession>
<evidence type="ECO:0000256" key="2">
    <source>
        <dbReference type="ARBA" id="ARBA00022475"/>
    </source>
</evidence>
<sequence length="434" mass="44904">MIIILLFVLMFSLMALGLPIALAIGLPAIGLIVTPGVFPDVVTVAALGQTIVQQLFSGVDSFDLLAVPLFMIAGALMEHGGISRRLIDFANSLVGWAPGGLAAAAIVASMIIAGISGSAAADTAAIGAVVIPAMIRQGYPAPFAAAVVAAGGAIGIIIPPSIPMVIFGFMTNISTSQLFAGGLMVGILLGLSFMTVAVWISWRKGYGQRTPFCWREVAATGRSALWSLGAPVVVLGGILSGIVTVTEAAALAVFYALLVGTVINRELAWKDLPKLIIQSQVAAAGILFIIAMAKVFGWLLAMQQGAQLLDGFVNSLSLPPVGLLLLVMALLLVVGCVMETTAALLLVVPVLALLTPQMMIDPVKFGVLVVMNLAIGMMTPPVGICLFVSCGIANVSLGKISRAVVPLVAVAMLDLLVAALWSPLTMWLPTLIYR</sequence>
<comment type="similarity">
    <text evidence="7">Belongs to the TRAP transporter large permease family.</text>
</comment>
<comment type="function">
    <text evidence="7">Part of the tripartite ATP-independent periplasmic (TRAP) transport system.</text>
</comment>
<evidence type="ECO:0000256" key="1">
    <source>
        <dbReference type="ARBA" id="ARBA00004429"/>
    </source>
</evidence>
<evidence type="ECO:0000256" key="7">
    <source>
        <dbReference type="RuleBase" id="RU369079"/>
    </source>
</evidence>
<comment type="subcellular location">
    <subcellularLocation>
        <location evidence="1 7">Cell inner membrane</location>
        <topology evidence="1 7">Multi-pass membrane protein</topology>
    </subcellularLocation>
</comment>
<feature type="transmembrane region" description="Helical" evidence="7">
    <location>
        <begin position="281"/>
        <end position="301"/>
    </location>
</feature>
<evidence type="ECO:0000256" key="3">
    <source>
        <dbReference type="ARBA" id="ARBA00022519"/>
    </source>
</evidence>
<dbReference type="InterPro" id="IPR010656">
    <property type="entry name" value="DctM"/>
</dbReference>
<dbReference type="Proteomes" id="UP000192505">
    <property type="component" value="Unassembled WGS sequence"/>
</dbReference>
<keyword evidence="5 7" id="KW-1133">Transmembrane helix</keyword>
<feature type="transmembrane region" description="Helical" evidence="7">
    <location>
        <begin position="178"/>
        <end position="202"/>
    </location>
</feature>
<feature type="transmembrane region" description="Helical" evidence="7">
    <location>
        <begin position="321"/>
        <end position="354"/>
    </location>
</feature>
<feature type="transmembrane region" description="Helical" evidence="7">
    <location>
        <begin position="33"/>
        <end position="52"/>
    </location>
</feature>
<feature type="transmembrane region" description="Helical" evidence="7">
    <location>
        <begin position="223"/>
        <end position="243"/>
    </location>
</feature>
<feature type="transmembrane region" description="Helical" evidence="7">
    <location>
        <begin position="143"/>
        <end position="166"/>
    </location>
</feature>
<dbReference type="AlphaFoldDB" id="A0A1W9KUA8"/>
<dbReference type="PANTHER" id="PTHR33362:SF5">
    <property type="entry name" value="C4-DICARBOXYLATE TRAP TRANSPORTER LARGE PERMEASE PROTEIN DCTM"/>
    <property type="match status" value="1"/>
</dbReference>
<gene>
    <name evidence="9" type="ORF">BWK72_10075</name>
</gene>
<dbReference type="GO" id="GO:0022857">
    <property type="term" value="F:transmembrane transporter activity"/>
    <property type="evidence" value="ECO:0007669"/>
    <property type="project" value="UniProtKB-UniRule"/>
</dbReference>
<reference evidence="9 10" key="1">
    <citation type="submission" date="2017-01" db="EMBL/GenBank/DDBJ databases">
        <title>Novel large sulfur bacteria in the metagenomes of groundwater-fed chemosynthetic microbial mats in the Lake Huron basin.</title>
        <authorList>
            <person name="Sharrar A.M."/>
            <person name="Flood B.E."/>
            <person name="Bailey J.V."/>
            <person name="Jones D.S."/>
            <person name="Biddanda B."/>
            <person name="Ruberg S.A."/>
            <person name="Marcus D.N."/>
            <person name="Dick G.J."/>
        </authorList>
    </citation>
    <scope>NUCLEOTIDE SEQUENCE [LARGE SCALE GENOMIC DNA]</scope>
    <source>
        <strain evidence="9">A7</strain>
    </source>
</reference>
<dbReference type="InterPro" id="IPR004681">
    <property type="entry name" value="TRAP_DctM"/>
</dbReference>
<comment type="caution">
    <text evidence="9">The sequence shown here is derived from an EMBL/GenBank/DDBJ whole genome shotgun (WGS) entry which is preliminary data.</text>
</comment>
<evidence type="ECO:0000259" key="8">
    <source>
        <dbReference type="Pfam" id="PF06808"/>
    </source>
</evidence>
<feature type="domain" description="TRAP C4-dicarboxylate transport system permease DctM subunit" evidence="8">
    <location>
        <begin position="7"/>
        <end position="419"/>
    </location>
</feature>
<comment type="subunit">
    <text evidence="7">The complex comprises the extracytoplasmic solute receptor protein and the two transmembrane proteins.</text>
</comment>
<keyword evidence="2" id="KW-1003">Cell membrane</keyword>
<protein>
    <recommendedName>
        <fullName evidence="7">TRAP transporter large permease protein</fullName>
    </recommendedName>
</protein>
<feature type="transmembrane region" description="Helical" evidence="7">
    <location>
        <begin position="102"/>
        <end position="131"/>
    </location>
</feature>
<evidence type="ECO:0000256" key="6">
    <source>
        <dbReference type="ARBA" id="ARBA00023136"/>
    </source>
</evidence>
<evidence type="ECO:0000313" key="9">
    <source>
        <dbReference type="EMBL" id="OQW88086.1"/>
    </source>
</evidence>
<feature type="transmembrane region" description="Helical" evidence="7">
    <location>
        <begin position="249"/>
        <end position="269"/>
    </location>
</feature>
<feature type="transmembrane region" description="Helical" evidence="7">
    <location>
        <begin position="366"/>
        <end position="397"/>
    </location>
</feature>
<dbReference type="GO" id="GO:0005886">
    <property type="term" value="C:plasma membrane"/>
    <property type="evidence" value="ECO:0007669"/>
    <property type="project" value="UniProtKB-SubCell"/>
</dbReference>
<keyword evidence="3 7" id="KW-0997">Cell inner membrane</keyword>